<evidence type="ECO:0000256" key="1">
    <source>
        <dbReference type="ARBA" id="ARBA00001970"/>
    </source>
</evidence>
<evidence type="ECO:0000313" key="11">
    <source>
        <dbReference type="EMBL" id="KIJ35970.1"/>
    </source>
</evidence>
<dbReference type="InterPro" id="IPR000028">
    <property type="entry name" value="Chloroperoxidase"/>
</dbReference>
<dbReference type="EMBL" id="KN837183">
    <property type="protein sequence ID" value="KIJ35970.1"/>
    <property type="molecule type" value="Genomic_DNA"/>
</dbReference>
<evidence type="ECO:0000256" key="7">
    <source>
        <dbReference type="ARBA" id="ARBA00025795"/>
    </source>
</evidence>
<proteinExistence type="inferred from homology"/>
<feature type="domain" description="Heme haloperoxidase family profile" evidence="10">
    <location>
        <begin position="36"/>
        <end position="245"/>
    </location>
</feature>
<dbReference type="Gene3D" id="1.10.489.10">
    <property type="entry name" value="Chloroperoxidase-like"/>
    <property type="match status" value="1"/>
</dbReference>
<dbReference type="InterPro" id="IPR036851">
    <property type="entry name" value="Chloroperoxidase-like_sf"/>
</dbReference>
<evidence type="ECO:0000256" key="4">
    <source>
        <dbReference type="ARBA" id="ARBA00022723"/>
    </source>
</evidence>
<dbReference type="AlphaFoldDB" id="A0A0C9VEG7"/>
<keyword evidence="3" id="KW-0349">Heme</keyword>
<dbReference type="GO" id="GO:0046872">
    <property type="term" value="F:metal ion binding"/>
    <property type="evidence" value="ECO:0007669"/>
    <property type="project" value="UniProtKB-KW"/>
</dbReference>
<dbReference type="GO" id="GO:0004601">
    <property type="term" value="F:peroxidase activity"/>
    <property type="evidence" value="ECO:0007669"/>
    <property type="project" value="UniProtKB-KW"/>
</dbReference>
<keyword evidence="12" id="KW-1185">Reference proteome</keyword>
<keyword evidence="6" id="KW-0408">Iron</keyword>
<accession>A0A0C9VEG7</accession>
<dbReference type="SUPFAM" id="SSF47571">
    <property type="entry name" value="Cloroperoxidase"/>
    <property type="match status" value="1"/>
</dbReference>
<evidence type="ECO:0000256" key="2">
    <source>
        <dbReference type="ARBA" id="ARBA00022559"/>
    </source>
</evidence>
<keyword evidence="4" id="KW-0479">Metal-binding</keyword>
<evidence type="ECO:0000256" key="3">
    <source>
        <dbReference type="ARBA" id="ARBA00022617"/>
    </source>
</evidence>
<evidence type="ECO:0000256" key="8">
    <source>
        <dbReference type="SAM" id="MobiDB-lite"/>
    </source>
</evidence>
<evidence type="ECO:0000313" key="12">
    <source>
        <dbReference type="Proteomes" id="UP000054279"/>
    </source>
</evidence>
<keyword evidence="5" id="KW-0560">Oxidoreductase</keyword>
<comment type="similarity">
    <text evidence="7">Belongs to the chloroperoxidase family.</text>
</comment>
<dbReference type="Proteomes" id="UP000054279">
    <property type="component" value="Unassembled WGS sequence"/>
</dbReference>
<comment type="cofactor">
    <cofactor evidence="1">
        <name>heme b</name>
        <dbReference type="ChEBI" id="CHEBI:60344"/>
    </cofactor>
</comment>
<keyword evidence="9" id="KW-0732">Signal</keyword>
<dbReference type="Pfam" id="PF01328">
    <property type="entry name" value="Peroxidase_2"/>
    <property type="match status" value="1"/>
</dbReference>
<feature type="signal peptide" evidence="9">
    <location>
        <begin position="1"/>
        <end position="19"/>
    </location>
</feature>
<dbReference type="PANTHER" id="PTHR33577">
    <property type="entry name" value="STERIGMATOCYSTIN BIOSYNTHESIS PEROXIDASE STCC-RELATED"/>
    <property type="match status" value="1"/>
</dbReference>
<reference evidence="11 12" key="1">
    <citation type="submission" date="2014-06" db="EMBL/GenBank/DDBJ databases">
        <title>Evolutionary Origins and Diversification of the Mycorrhizal Mutualists.</title>
        <authorList>
            <consortium name="DOE Joint Genome Institute"/>
            <consortium name="Mycorrhizal Genomics Consortium"/>
            <person name="Kohler A."/>
            <person name="Kuo A."/>
            <person name="Nagy L.G."/>
            <person name="Floudas D."/>
            <person name="Copeland A."/>
            <person name="Barry K.W."/>
            <person name="Cichocki N."/>
            <person name="Veneault-Fourrey C."/>
            <person name="LaButti K."/>
            <person name="Lindquist E.A."/>
            <person name="Lipzen A."/>
            <person name="Lundell T."/>
            <person name="Morin E."/>
            <person name="Murat C."/>
            <person name="Riley R."/>
            <person name="Ohm R."/>
            <person name="Sun H."/>
            <person name="Tunlid A."/>
            <person name="Henrissat B."/>
            <person name="Grigoriev I.V."/>
            <person name="Hibbett D.S."/>
            <person name="Martin F."/>
        </authorList>
    </citation>
    <scope>NUCLEOTIDE SEQUENCE [LARGE SCALE GENOMIC DNA]</scope>
    <source>
        <strain evidence="11 12">SS14</strain>
    </source>
</reference>
<feature type="chain" id="PRO_5002204733" description="Heme haloperoxidase family profile domain-containing protein" evidence="9">
    <location>
        <begin position="20"/>
        <end position="329"/>
    </location>
</feature>
<keyword evidence="2" id="KW-0575">Peroxidase</keyword>
<evidence type="ECO:0000256" key="9">
    <source>
        <dbReference type="SAM" id="SignalP"/>
    </source>
</evidence>
<dbReference type="OrthoDB" id="2542103at2759"/>
<organism evidence="11 12">
    <name type="scientific">Sphaerobolus stellatus (strain SS14)</name>
    <dbReference type="NCBI Taxonomy" id="990650"/>
    <lineage>
        <taxon>Eukaryota</taxon>
        <taxon>Fungi</taxon>
        <taxon>Dikarya</taxon>
        <taxon>Basidiomycota</taxon>
        <taxon>Agaricomycotina</taxon>
        <taxon>Agaricomycetes</taxon>
        <taxon>Phallomycetidae</taxon>
        <taxon>Geastrales</taxon>
        <taxon>Sphaerobolaceae</taxon>
        <taxon>Sphaerobolus</taxon>
    </lineage>
</organism>
<dbReference type="PANTHER" id="PTHR33577:SF16">
    <property type="entry name" value="HEME HALOPEROXIDASE FAMILY PROFILE DOMAIN-CONTAINING PROTEIN"/>
    <property type="match status" value="1"/>
</dbReference>
<feature type="region of interest" description="Disordered" evidence="8">
    <location>
        <begin position="102"/>
        <end position="122"/>
    </location>
</feature>
<evidence type="ECO:0000259" key="10">
    <source>
        <dbReference type="PROSITE" id="PS51405"/>
    </source>
</evidence>
<dbReference type="PROSITE" id="PS51405">
    <property type="entry name" value="HEME_HALOPEROXIDASE"/>
    <property type="match status" value="1"/>
</dbReference>
<protein>
    <recommendedName>
        <fullName evidence="10">Heme haloperoxidase family profile domain-containing protein</fullName>
    </recommendedName>
</protein>
<evidence type="ECO:0000256" key="5">
    <source>
        <dbReference type="ARBA" id="ARBA00023002"/>
    </source>
</evidence>
<dbReference type="HOGENOM" id="CLU_029871_0_0_1"/>
<gene>
    <name evidence="11" type="ORF">M422DRAFT_261732</name>
</gene>
<name>A0A0C9VEG7_SPHS4</name>
<sequence>MPSYLLALLALQTIASPHCQHLAGLSERKLEKLLPGPSSVTPPPPGPLKDTSVKLVNDKAHPWMPLCKGYGMENGIVVALAYGSLLVDGNPLTNLVSIGAKSPATGPDPSKPADVGGLNGNNSIEGDASFTRDDFEFGDNHSFNNKLFDQISNRFGGGKYNLTVPGEYRFYRVQQSIVQNPHFSFTTPRFITAYREISFPFIFFVDGRKADGQLNLKDTLGFFPESRFPDDFRRIDGTNSSDLANNAATIMFNAHPIEPGRNDGKVNKFTVDTKSAAFDDPCGLYTSLVDVAIGRYPNPQDVLRKNLNANLGFLYQPFQGCPQRFPFGK</sequence>
<evidence type="ECO:0000256" key="6">
    <source>
        <dbReference type="ARBA" id="ARBA00023004"/>
    </source>
</evidence>